<evidence type="ECO:0000256" key="2">
    <source>
        <dbReference type="SAM" id="Phobius"/>
    </source>
</evidence>
<accession>A0A078MHT6</accession>
<reference evidence="3" key="1">
    <citation type="submission" date="2014-07" db="EMBL/GenBank/DDBJ databases">
        <authorList>
            <person name="Urmite Genomes Urmite Genomes"/>
        </authorList>
    </citation>
    <scope>NUCLEOTIDE SEQUENCE</scope>
    <source>
        <strain evidence="3">12M76_air</strain>
    </source>
</reference>
<organism evidence="3">
    <name type="scientific">Pseudomonas saudimassiliensis</name>
    <dbReference type="NCBI Taxonomy" id="1461581"/>
    <lineage>
        <taxon>Bacteria</taxon>
        <taxon>Pseudomonadati</taxon>
        <taxon>Pseudomonadota</taxon>
        <taxon>Gammaproteobacteria</taxon>
        <taxon>Pseudomonadales</taxon>
        <taxon>Pseudomonadaceae</taxon>
        <taxon>Pseudomonas</taxon>
    </lineage>
</organism>
<gene>
    <name evidence="3" type="ORF">BN1049_02324</name>
</gene>
<keyword evidence="2" id="KW-1133">Transmembrane helix</keyword>
<proteinExistence type="predicted"/>
<dbReference type="EMBL" id="LM997413">
    <property type="protein sequence ID" value="CEA05885.1"/>
    <property type="molecule type" value="Genomic_DNA"/>
</dbReference>
<feature type="transmembrane region" description="Helical" evidence="2">
    <location>
        <begin position="164"/>
        <end position="184"/>
    </location>
</feature>
<dbReference type="EMBL" id="LK391969">
    <property type="protein sequence ID" value="CEF27375.1"/>
    <property type="molecule type" value="Genomic_DNA"/>
</dbReference>
<feature type="region of interest" description="Disordered" evidence="1">
    <location>
        <begin position="228"/>
        <end position="247"/>
    </location>
</feature>
<keyword evidence="2" id="KW-0472">Membrane</keyword>
<dbReference type="PATRIC" id="fig|1461581.3.peg.2291"/>
<dbReference type="OrthoDB" id="6189996at2"/>
<dbReference type="AlphaFoldDB" id="A0A078MHT6"/>
<feature type="transmembrane region" description="Helical" evidence="2">
    <location>
        <begin position="29"/>
        <end position="49"/>
    </location>
</feature>
<keyword evidence="2" id="KW-0812">Transmembrane</keyword>
<feature type="compositionally biased region" description="Acidic residues" evidence="1">
    <location>
        <begin position="234"/>
        <end position="247"/>
    </location>
</feature>
<name>A0A078MHT6_9PSED</name>
<sequence>MKHTPHSPDNLFLRGHASLRSKHLKLPGALIMLALVPLLLMLVLTLWFGKLQLQRDIASQADLTGGELARQIATLVADPLAANDTLSLNIILAQWAQSPLVAHASLTAADGARVIAQAGPRPSAGNLAPGKGQFSAAVHFQDELIGQLHLSLAKGPFVTPAANLLQRLLWSLALLAVIISLIAWRMGVGMRRILASLGNWYGDSGVPPAGLRRADELGDLARRLAERRIVDLPPEPEPEPLPEPEVELETLDEQLSDDVDPALAADDQPALTLEATDDKLTESNEADDTQAEQRIDSPADSALSTLAEPGETEPAADAASLSEQLDELPTPVAPSAPASTVLAVRLGNHHTLHRLPRPRLLGLLERYREQLEQASRACGGDLHTLQDGTSLVFFHPAQGDQVGAALCCGELMRVLGHDLQVQIADTGIALHLQIALCHTPCQDIAPDDLTEQAPDCAQMLDRLQHSRNLVLMDAELANADLIRERAVVRRLATPPGIFCVERLHEPYQGQLEQQLDSLGNQPR</sequence>
<evidence type="ECO:0000256" key="1">
    <source>
        <dbReference type="SAM" id="MobiDB-lite"/>
    </source>
</evidence>
<feature type="region of interest" description="Disordered" evidence="1">
    <location>
        <begin position="274"/>
        <end position="334"/>
    </location>
</feature>
<protein>
    <submittedName>
        <fullName evidence="3">Sensor with HAMP domain protein</fullName>
    </submittedName>
</protein>
<evidence type="ECO:0000313" key="3">
    <source>
        <dbReference type="EMBL" id="CEA05885.1"/>
    </source>
</evidence>
<dbReference type="RefSeq" id="WP_044500083.1">
    <property type="nucleotide sequence ID" value="NZ_LK391969.1"/>
</dbReference>